<proteinExistence type="predicted"/>
<dbReference type="GO" id="GO:0046872">
    <property type="term" value="F:metal ion binding"/>
    <property type="evidence" value="ECO:0007669"/>
    <property type="project" value="UniProtKB-KW"/>
</dbReference>
<keyword evidence="1" id="KW-0479">Metal-binding</keyword>
<dbReference type="SUPFAM" id="SSF63411">
    <property type="entry name" value="LuxS/MPP-like metallohydrolase"/>
    <property type="match status" value="1"/>
</dbReference>
<gene>
    <name evidence="2" type="primary">STE23_5</name>
    <name evidence="2" type="ORF">H4R20_002627</name>
</gene>
<name>A0A9W8I251_9FUNG</name>
<dbReference type="Proteomes" id="UP001140094">
    <property type="component" value="Unassembled WGS sequence"/>
</dbReference>
<dbReference type="PANTHER" id="PTHR43690">
    <property type="entry name" value="NARDILYSIN"/>
    <property type="match status" value="1"/>
</dbReference>
<evidence type="ECO:0000313" key="2">
    <source>
        <dbReference type="EMBL" id="KAJ2804126.1"/>
    </source>
</evidence>
<dbReference type="Gene3D" id="3.30.830.10">
    <property type="entry name" value="Metalloenzyme, LuxS/M16 peptidase-like"/>
    <property type="match status" value="1"/>
</dbReference>
<dbReference type="EMBL" id="JANBUO010000437">
    <property type="protein sequence ID" value="KAJ2804126.1"/>
    <property type="molecule type" value="Genomic_DNA"/>
</dbReference>
<dbReference type="AlphaFoldDB" id="A0A9W8I251"/>
<dbReference type="InterPro" id="IPR050626">
    <property type="entry name" value="Peptidase_M16"/>
</dbReference>
<keyword evidence="2" id="KW-0482">Metalloprotease</keyword>
<sequence>MNPLEAKQLPNWKIGFESRLTIESRMPYEEYTRPLEQSAKDSCQYRLLRLPNNMVVTCISDTNSKFAKACLTVGAGMHADPDDALGLAHLLMYILQVRITKI</sequence>
<protein>
    <submittedName>
        <fullName evidence="2">Metalloprotease</fullName>
        <ecNumber evidence="2">3.4.24.56</ecNumber>
    </submittedName>
</protein>
<evidence type="ECO:0000256" key="1">
    <source>
        <dbReference type="ARBA" id="ARBA00022723"/>
    </source>
</evidence>
<reference evidence="2" key="1">
    <citation type="submission" date="2022-07" db="EMBL/GenBank/DDBJ databases">
        <title>Phylogenomic reconstructions and comparative analyses of Kickxellomycotina fungi.</title>
        <authorList>
            <person name="Reynolds N.K."/>
            <person name="Stajich J.E."/>
            <person name="Barry K."/>
            <person name="Grigoriev I.V."/>
            <person name="Crous P."/>
            <person name="Smith M.E."/>
        </authorList>
    </citation>
    <scope>NUCLEOTIDE SEQUENCE</scope>
    <source>
        <strain evidence="2">NRRL 1565</strain>
    </source>
</reference>
<dbReference type="InterPro" id="IPR011249">
    <property type="entry name" value="Metalloenz_LuxS/M16"/>
</dbReference>
<accession>A0A9W8I251</accession>
<dbReference type="EC" id="3.4.24.56" evidence="2"/>
<dbReference type="OrthoDB" id="952271at2759"/>
<organism evidence="2 3">
    <name type="scientific">Coemansia guatemalensis</name>
    <dbReference type="NCBI Taxonomy" id="2761395"/>
    <lineage>
        <taxon>Eukaryota</taxon>
        <taxon>Fungi</taxon>
        <taxon>Fungi incertae sedis</taxon>
        <taxon>Zoopagomycota</taxon>
        <taxon>Kickxellomycotina</taxon>
        <taxon>Kickxellomycetes</taxon>
        <taxon>Kickxellales</taxon>
        <taxon>Kickxellaceae</taxon>
        <taxon>Coemansia</taxon>
    </lineage>
</organism>
<dbReference type="GO" id="GO:0004222">
    <property type="term" value="F:metalloendopeptidase activity"/>
    <property type="evidence" value="ECO:0007669"/>
    <property type="project" value="UniProtKB-EC"/>
</dbReference>
<keyword evidence="2" id="KW-0378">Hydrolase</keyword>
<dbReference type="PANTHER" id="PTHR43690:SF18">
    <property type="entry name" value="INSULIN-DEGRADING ENZYME-RELATED"/>
    <property type="match status" value="1"/>
</dbReference>
<evidence type="ECO:0000313" key="3">
    <source>
        <dbReference type="Proteomes" id="UP001140094"/>
    </source>
</evidence>
<keyword evidence="3" id="KW-1185">Reference proteome</keyword>
<comment type="caution">
    <text evidence="2">The sequence shown here is derived from an EMBL/GenBank/DDBJ whole genome shotgun (WGS) entry which is preliminary data.</text>
</comment>
<keyword evidence="2" id="KW-0645">Protease</keyword>